<evidence type="ECO:0000313" key="1">
    <source>
        <dbReference type="EMBL" id="MCM2562100.1"/>
    </source>
</evidence>
<proteinExistence type="predicted"/>
<protein>
    <submittedName>
        <fullName evidence="1">DMT family transporter</fullName>
    </submittedName>
</protein>
<accession>A0ACC5ZW81</accession>
<reference evidence="1" key="1">
    <citation type="submission" date="2022-06" db="EMBL/GenBank/DDBJ databases">
        <title>Lutimaribacter sp. EGI FJ00013, a novel bacterium isolated from a salt lake sediment enrichment.</title>
        <authorList>
            <person name="Gao L."/>
            <person name="Fang B.-Z."/>
            <person name="Li W.-J."/>
        </authorList>
    </citation>
    <scope>NUCLEOTIDE SEQUENCE</scope>
    <source>
        <strain evidence="1">EGI FJ00013</strain>
    </source>
</reference>
<dbReference type="Proteomes" id="UP001203036">
    <property type="component" value="Unassembled WGS sequence"/>
</dbReference>
<evidence type="ECO:0000313" key="2">
    <source>
        <dbReference type="Proteomes" id="UP001203036"/>
    </source>
</evidence>
<organism evidence="1 2">
    <name type="scientific">Lutimaribacter degradans</name>
    <dbReference type="NCBI Taxonomy" id="2945989"/>
    <lineage>
        <taxon>Bacteria</taxon>
        <taxon>Pseudomonadati</taxon>
        <taxon>Pseudomonadota</taxon>
        <taxon>Alphaproteobacteria</taxon>
        <taxon>Rhodobacterales</taxon>
        <taxon>Roseobacteraceae</taxon>
        <taxon>Lutimaribacter</taxon>
    </lineage>
</organism>
<keyword evidence="2" id="KW-1185">Reference proteome</keyword>
<sequence length="299" mass="32149">MEPTGRNVLIAALWMTGAIASFSSMAVAGRAVSFQLDTFEIMMYRSFVGLVIVLVVAGLSGTLGQVTRQHMGLHLVRNIGHFTGQNLWFFAVTVIPLAQVFALEFTSPLWVLVLSPLVLGERFTRVRLMAALLGFIGILIVARPSPESLNIGVLTAALSAIGFAISIIFTKRLTRTVTLTCILFYMTAMQAVMGLACAGFDGDIALPDASTLPWLVLIGCAGLLAHFCLTSALSLAPATVVVPLDFARLPLIAVVGMLFYGEPLDALVFLGALFIFGGNYLNIWTETRKVRVAAWPLRG</sequence>
<gene>
    <name evidence="1" type="ORF">M8744_08075</name>
</gene>
<comment type="caution">
    <text evidence="1">The sequence shown here is derived from an EMBL/GenBank/DDBJ whole genome shotgun (WGS) entry which is preliminary data.</text>
</comment>
<dbReference type="EMBL" id="JAMQGO010000004">
    <property type="protein sequence ID" value="MCM2562100.1"/>
    <property type="molecule type" value="Genomic_DNA"/>
</dbReference>
<name>A0ACC5ZW81_9RHOB</name>